<feature type="compositionally biased region" description="Pro residues" evidence="1">
    <location>
        <begin position="312"/>
        <end position="323"/>
    </location>
</feature>
<feature type="region of interest" description="Disordered" evidence="1">
    <location>
        <begin position="238"/>
        <end position="323"/>
    </location>
</feature>
<dbReference type="AlphaFoldDB" id="A0A2B7X4A8"/>
<evidence type="ECO:0000256" key="1">
    <source>
        <dbReference type="SAM" id="MobiDB-lite"/>
    </source>
</evidence>
<reference evidence="2 3" key="1">
    <citation type="submission" date="2017-10" db="EMBL/GenBank/DDBJ databases">
        <title>Comparative genomics in systemic dimorphic fungi from Ajellomycetaceae.</title>
        <authorList>
            <person name="Munoz J.F."/>
            <person name="Mcewen J.G."/>
            <person name="Clay O.K."/>
            <person name="Cuomo C.A."/>
        </authorList>
    </citation>
    <scope>NUCLEOTIDE SEQUENCE [LARGE SCALE GENOMIC DNA]</scope>
    <source>
        <strain evidence="2 3">UAMH7299</strain>
    </source>
</reference>
<evidence type="ECO:0000313" key="2">
    <source>
        <dbReference type="EMBL" id="PGH06474.1"/>
    </source>
</evidence>
<feature type="compositionally biased region" description="Polar residues" evidence="1">
    <location>
        <begin position="124"/>
        <end position="133"/>
    </location>
</feature>
<feature type="compositionally biased region" description="Polar residues" evidence="1">
    <location>
        <begin position="258"/>
        <end position="267"/>
    </location>
</feature>
<dbReference type="EMBL" id="PDNA01000178">
    <property type="protein sequence ID" value="PGH06474.1"/>
    <property type="molecule type" value="Genomic_DNA"/>
</dbReference>
<name>A0A2B7X4A8_POLH7</name>
<feature type="compositionally biased region" description="Polar residues" evidence="1">
    <location>
        <begin position="64"/>
        <end position="81"/>
    </location>
</feature>
<dbReference type="OrthoDB" id="5371646at2759"/>
<evidence type="ECO:0000313" key="3">
    <source>
        <dbReference type="Proteomes" id="UP000224634"/>
    </source>
</evidence>
<dbReference type="STRING" id="1447883.A0A2B7X4A8"/>
<accession>A0A2B7X4A8</accession>
<keyword evidence="3" id="KW-1185">Reference proteome</keyword>
<comment type="caution">
    <text evidence="2">The sequence shown here is derived from an EMBL/GenBank/DDBJ whole genome shotgun (WGS) entry which is preliminary data.</text>
</comment>
<feature type="region of interest" description="Disordered" evidence="1">
    <location>
        <begin position="64"/>
        <end position="226"/>
    </location>
</feature>
<feature type="compositionally biased region" description="Pro residues" evidence="1">
    <location>
        <begin position="168"/>
        <end position="185"/>
    </location>
</feature>
<gene>
    <name evidence="2" type="ORF">AJ80_08168</name>
</gene>
<proteinExistence type="predicted"/>
<sequence length="323" mass="34308">MSTGQKFLLTEILKQSPIPSAYLYSIVREQPGSPQWLEIPLPPGRSVTSCKNAFFRMEQDYTYSQHHQSLPGPTNQLQISPGSRKRALAPSQLDKSAAQLPRAIQPKPLSTPGPFGTVEMHSPVQMSPTTTIRGPTGEPPRKRGRPSKAEQQRRLLMAQAQGQQYPAPKRPIPRSPFTEPAPQPPAAESVSLMSSKSHPTESRAPQMSPGMGTGVAPRPDPITGQAHDVQMQGVPQQRIAFGPPLPTTTAGMAMGESTPRTILDNQMPQSSSSLPPSFRGINQPGSIPASPRPETPAVSSAATAESGGGTPQAPPAPGGPTKT</sequence>
<protein>
    <submittedName>
        <fullName evidence="2">Uncharacterized protein</fullName>
    </submittedName>
</protein>
<dbReference type="Proteomes" id="UP000224634">
    <property type="component" value="Unassembled WGS sequence"/>
</dbReference>
<feature type="compositionally biased region" description="Low complexity" evidence="1">
    <location>
        <begin position="268"/>
        <end position="277"/>
    </location>
</feature>
<organism evidence="2 3">
    <name type="scientific">Polytolypa hystricis (strain UAMH7299)</name>
    <dbReference type="NCBI Taxonomy" id="1447883"/>
    <lineage>
        <taxon>Eukaryota</taxon>
        <taxon>Fungi</taxon>
        <taxon>Dikarya</taxon>
        <taxon>Ascomycota</taxon>
        <taxon>Pezizomycotina</taxon>
        <taxon>Eurotiomycetes</taxon>
        <taxon>Eurotiomycetidae</taxon>
        <taxon>Onygenales</taxon>
        <taxon>Onygenales incertae sedis</taxon>
        <taxon>Polytolypa</taxon>
    </lineage>
</organism>